<feature type="chain" id="PRO_5012589886" evidence="4">
    <location>
        <begin position="24"/>
        <end position="343"/>
    </location>
</feature>
<keyword evidence="4" id="KW-0732">Signal</keyword>
<keyword evidence="7" id="KW-1185">Reference proteome</keyword>
<dbReference type="STRING" id="1302690.BUE76_09585"/>
<evidence type="ECO:0000256" key="3">
    <source>
        <dbReference type="ARBA" id="ARBA00023085"/>
    </source>
</evidence>
<reference evidence="6 7" key="1">
    <citation type="submission" date="2016-11" db="EMBL/GenBank/DDBJ databases">
        <authorList>
            <person name="Jaros S."/>
            <person name="Januszkiewicz K."/>
            <person name="Wedrychowicz H."/>
        </authorList>
    </citation>
    <scope>NUCLEOTIDE SEQUENCE [LARGE SCALE GENOMIC DNA]</scope>
    <source>
        <strain evidence="6 7">DSM 26897</strain>
    </source>
</reference>
<dbReference type="InterPro" id="IPR012334">
    <property type="entry name" value="Pectin_lyas_fold"/>
</dbReference>
<dbReference type="RefSeq" id="WP_083596482.1">
    <property type="nucleotide sequence ID" value="NZ_FQUO01000006.1"/>
</dbReference>
<dbReference type="OrthoDB" id="9804686at2"/>
<feature type="domain" description="Pectinesterase catalytic" evidence="5">
    <location>
        <begin position="30"/>
        <end position="161"/>
    </location>
</feature>
<dbReference type="GO" id="GO:0045490">
    <property type="term" value="P:pectin catabolic process"/>
    <property type="evidence" value="ECO:0007669"/>
    <property type="project" value="TreeGrafter"/>
</dbReference>
<gene>
    <name evidence="6" type="ORF">SAMN05444008_10689</name>
</gene>
<dbReference type="PANTHER" id="PTHR31321:SF57">
    <property type="entry name" value="PECTINESTERASE 53-RELATED"/>
    <property type="match status" value="1"/>
</dbReference>
<evidence type="ECO:0000313" key="7">
    <source>
        <dbReference type="Proteomes" id="UP000184368"/>
    </source>
</evidence>
<evidence type="ECO:0000259" key="5">
    <source>
        <dbReference type="Pfam" id="PF01095"/>
    </source>
</evidence>
<dbReference type="GO" id="GO:0030599">
    <property type="term" value="F:pectinesterase activity"/>
    <property type="evidence" value="ECO:0007669"/>
    <property type="project" value="InterPro"/>
</dbReference>
<dbReference type="GO" id="GO:0042545">
    <property type="term" value="P:cell wall modification"/>
    <property type="evidence" value="ECO:0007669"/>
    <property type="project" value="InterPro"/>
</dbReference>
<feature type="signal peptide" evidence="4">
    <location>
        <begin position="1"/>
        <end position="23"/>
    </location>
</feature>
<dbReference type="Gene3D" id="2.160.20.10">
    <property type="entry name" value="Single-stranded right-handed beta-helix, Pectin lyase-like"/>
    <property type="match status" value="1"/>
</dbReference>
<evidence type="ECO:0000256" key="2">
    <source>
        <dbReference type="ARBA" id="ARBA00022801"/>
    </source>
</evidence>
<comment type="similarity">
    <text evidence="1">Belongs to the pectinesterase family.</text>
</comment>
<dbReference type="AlphaFoldDB" id="A0A1M5A3T9"/>
<keyword evidence="3" id="KW-0063">Aspartyl esterase</keyword>
<keyword evidence="2" id="KW-0378">Hydrolase</keyword>
<organism evidence="6 7">
    <name type="scientific">Cnuella takakiae</name>
    <dbReference type="NCBI Taxonomy" id="1302690"/>
    <lineage>
        <taxon>Bacteria</taxon>
        <taxon>Pseudomonadati</taxon>
        <taxon>Bacteroidota</taxon>
        <taxon>Chitinophagia</taxon>
        <taxon>Chitinophagales</taxon>
        <taxon>Chitinophagaceae</taxon>
        <taxon>Cnuella</taxon>
    </lineage>
</organism>
<dbReference type="PANTHER" id="PTHR31321">
    <property type="entry name" value="ACYL-COA THIOESTER HYDROLASE YBHC-RELATED"/>
    <property type="match status" value="1"/>
</dbReference>
<dbReference type="Pfam" id="PF01095">
    <property type="entry name" value="Pectinesterase"/>
    <property type="match status" value="1"/>
</dbReference>
<name>A0A1M5A3T9_9BACT</name>
<evidence type="ECO:0000256" key="4">
    <source>
        <dbReference type="SAM" id="SignalP"/>
    </source>
</evidence>
<dbReference type="Proteomes" id="UP000184368">
    <property type="component" value="Unassembled WGS sequence"/>
</dbReference>
<dbReference type="InterPro" id="IPR000070">
    <property type="entry name" value="Pectinesterase_cat"/>
</dbReference>
<proteinExistence type="inferred from homology"/>
<evidence type="ECO:0000313" key="6">
    <source>
        <dbReference type="EMBL" id="SHF24512.1"/>
    </source>
</evidence>
<protein>
    <submittedName>
        <fullName evidence="6">Pectinesterase</fullName>
    </submittedName>
</protein>
<dbReference type="InterPro" id="IPR011050">
    <property type="entry name" value="Pectin_lyase_fold/virulence"/>
</dbReference>
<dbReference type="SUPFAM" id="SSF51126">
    <property type="entry name" value="Pectin lyase-like"/>
    <property type="match status" value="1"/>
</dbReference>
<sequence>MLRITYHRILLCLLLLVAGNAFAQKTAKRIVVDARGKGDFRTIQDAINSLSDSAATPRIIFIRKGVYHEKVFIEKHNIELVGEDREATVLTADIARDEWRCEHKDDWGVATLNLNGNDITLRNLTVANDYGFNHKETRTVVCPSDSINPKQITPNGHQMALRSMRTTRLRAINCRFRAWAGDTVSPWNLNGGMFYFKDCYMEGGVDFYCPRGWAWAENCHFFANTGTAAIWHDGSTNPDYKTILKNCTFDGFVGFNLGRYHREAQFFLLGCRFSKNMADKDIYLVPTATPVVWGRRIYYNDCSREGGNYAWFANNLSTAAGAPAADAISVGWLFKNNWNPDKN</sequence>
<evidence type="ECO:0000256" key="1">
    <source>
        <dbReference type="ARBA" id="ARBA00008891"/>
    </source>
</evidence>
<accession>A0A1M5A3T9</accession>
<dbReference type="EMBL" id="FQUO01000006">
    <property type="protein sequence ID" value="SHF24512.1"/>
    <property type="molecule type" value="Genomic_DNA"/>
</dbReference>